<dbReference type="AlphaFoldDB" id="A0A939DYH1"/>
<proteinExistence type="predicted"/>
<organism evidence="3 4">
    <name type="scientific">Corynebacterium mendelii</name>
    <dbReference type="NCBI Taxonomy" id="2765362"/>
    <lineage>
        <taxon>Bacteria</taxon>
        <taxon>Bacillati</taxon>
        <taxon>Actinomycetota</taxon>
        <taxon>Actinomycetes</taxon>
        <taxon>Mycobacteriales</taxon>
        <taxon>Corynebacteriaceae</taxon>
        <taxon>Corynebacterium</taxon>
    </lineage>
</organism>
<reference evidence="3" key="1">
    <citation type="submission" date="2021-03" db="EMBL/GenBank/DDBJ databases">
        <authorList>
            <person name="Sun Q."/>
        </authorList>
    </citation>
    <scope>NUCLEOTIDE SEQUENCE</scope>
    <source>
        <strain evidence="3">CCM 8862</strain>
    </source>
</reference>
<dbReference type="InterPro" id="IPR032576">
    <property type="entry name" value="DUF4921"/>
</dbReference>
<feature type="compositionally biased region" description="Polar residues" evidence="1">
    <location>
        <begin position="41"/>
        <end position="51"/>
    </location>
</feature>
<feature type="domain" description="DUF4921" evidence="2">
    <location>
        <begin position="15"/>
        <end position="441"/>
    </location>
</feature>
<dbReference type="InterPro" id="IPR036265">
    <property type="entry name" value="HIT-like_sf"/>
</dbReference>
<dbReference type="RefSeq" id="WP_207117545.1">
    <property type="nucleotide sequence ID" value="NZ_JAFLEQ010000003.1"/>
</dbReference>
<dbReference type="Gene3D" id="3.30.428.10">
    <property type="entry name" value="HIT-like"/>
    <property type="match status" value="1"/>
</dbReference>
<keyword evidence="4" id="KW-1185">Reference proteome</keyword>
<evidence type="ECO:0000259" key="2">
    <source>
        <dbReference type="Pfam" id="PF16268"/>
    </source>
</evidence>
<gene>
    <name evidence="3" type="ORF">JZY06_00620</name>
</gene>
<dbReference type="Proteomes" id="UP000664332">
    <property type="component" value="Unassembled WGS sequence"/>
</dbReference>
<dbReference type="EMBL" id="JAFLEQ010000003">
    <property type="protein sequence ID" value="MBN9643140.1"/>
    <property type="molecule type" value="Genomic_DNA"/>
</dbReference>
<dbReference type="PANTHER" id="PTHR42763">
    <property type="entry name" value="ADP-GLUCOSE PHOSPHORYLASE"/>
    <property type="match status" value="1"/>
</dbReference>
<name>A0A939DYH1_9CORY</name>
<accession>A0A939DYH1</accession>
<feature type="region of interest" description="Disordered" evidence="1">
    <location>
        <begin position="34"/>
        <end position="55"/>
    </location>
</feature>
<dbReference type="SUPFAM" id="SSF54197">
    <property type="entry name" value="HIT-like"/>
    <property type="match status" value="1"/>
</dbReference>
<evidence type="ECO:0000256" key="1">
    <source>
        <dbReference type="SAM" id="MobiDB-lite"/>
    </source>
</evidence>
<evidence type="ECO:0000313" key="3">
    <source>
        <dbReference type="EMBL" id="MBN9643140.1"/>
    </source>
</evidence>
<sequence length="451" mass="50677">MNSPLHTQPHPLHEMADGTIKQINPFSGTEVWTVPGRGNRPLSNPAANPQPLSEKDHTSYCAFCSDNLLATPPEKSRMVRTPAGDWEILPGVLPGELNDTTAQFRRVPNLFEIVSYDYWRANYGFEMDAETSQRMATYLDDDAGREHVKKIVATRLKAAGTPADTIAAMSEAELLERAGGYFAGGHDVIIGRRHFTDGATLDNQLASSGTLTPDEHAALIRFTVDSMADLYYRNRYTPYVAVFQNWLKPAGASFDHLHKQLVAIDERGVTADQEIDRLRKNPNMYNEWGVNYAHYHNLIIAENDHAVVFAGIGHRYPALEVYSKSATAEPWEQDREEIDAMSDLVHACHAAAGPDVSCNEEWHHKPVDLDMPMPWRIIVKWRISTLAGFEGGTKIYLNTLSPYNVRDRIVAAMYRLRDEGAISKDIRIATECQLSRNPLLYNPMLAFNNRV</sequence>
<dbReference type="InterPro" id="IPR053177">
    <property type="entry name" value="ADP-glucose_phosphorylase"/>
</dbReference>
<protein>
    <submittedName>
        <fullName evidence="3">DUF4921 family protein</fullName>
    </submittedName>
</protein>
<dbReference type="Pfam" id="PF16268">
    <property type="entry name" value="DUF4921"/>
    <property type="match status" value="1"/>
</dbReference>
<evidence type="ECO:0000313" key="4">
    <source>
        <dbReference type="Proteomes" id="UP000664332"/>
    </source>
</evidence>
<comment type="caution">
    <text evidence="3">The sequence shown here is derived from an EMBL/GenBank/DDBJ whole genome shotgun (WGS) entry which is preliminary data.</text>
</comment>
<dbReference type="PANTHER" id="PTHR42763:SF2">
    <property type="entry name" value="ADP-GLUCOSE PHOSPHORYLASE"/>
    <property type="match status" value="1"/>
</dbReference>